<dbReference type="Pfam" id="PF00271">
    <property type="entry name" value="Helicase_C"/>
    <property type="match status" value="1"/>
</dbReference>
<evidence type="ECO:0000259" key="10">
    <source>
        <dbReference type="PROSITE" id="PS51195"/>
    </source>
</evidence>
<dbReference type="AlphaFoldDB" id="A0A0F9Z0I8"/>
<dbReference type="Proteomes" id="UP000034803">
    <property type="component" value="Unassembled WGS sequence"/>
</dbReference>
<dbReference type="InterPro" id="IPR014001">
    <property type="entry name" value="Helicase_ATP-bd"/>
</dbReference>
<dbReference type="PROSITE" id="PS51192">
    <property type="entry name" value="HELICASE_ATP_BIND_1"/>
    <property type="match status" value="1"/>
</dbReference>
<sequence>MYKQFNSRSRGDRGNFQSRGSFRAQRKGFGGRRSGAGRVAKFFDPTSVIFSQKTSSTVIEKYININSFSDFKIDEKLKRNVLDRHYGAPTPIQDQSIPQILENKDLIGIANTGTGKTAAFLIPLLDKVIKDRSQKVLIVAPTRELASQIRDEFFTFSRGLGIFSALCIGGENINRQKQELRRNPNFIIGTPGRLLDHVDSRSLRLDDCASVVLDEADHMVDIGFLKDIKYIISLLPRVRQSLFFSATIDGKVKEVLNSFVKDPVTVSVKTRDTAENVKQEVIKVGHQGQKINMLHELLIKQEFEKVLIFARTKHGVQNLSDELIKRGFKADAIHGNKRQSQRLKTLDKFKRSSINILIATDVASRGLDIPNVSHVINFDQPESYDTYIHRIGRTGRADKSGVALTFVS</sequence>
<keyword evidence="2" id="KW-0378">Hydrolase</keyword>
<feature type="short sequence motif" description="Q motif" evidence="6">
    <location>
        <begin position="66"/>
        <end position="94"/>
    </location>
</feature>
<dbReference type="GO" id="GO:0003676">
    <property type="term" value="F:nucleic acid binding"/>
    <property type="evidence" value="ECO:0007669"/>
    <property type="project" value="InterPro"/>
</dbReference>
<dbReference type="InterPro" id="IPR014014">
    <property type="entry name" value="RNA_helicase_DEAD_Q_motif"/>
</dbReference>
<dbReference type="CDD" id="cd00268">
    <property type="entry name" value="DEADc"/>
    <property type="match status" value="1"/>
</dbReference>
<dbReference type="SMART" id="SM00490">
    <property type="entry name" value="HELICc"/>
    <property type="match status" value="1"/>
</dbReference>
<dbReference type="PANTHER" id="PTHR47959">
    <property type="entry name" value="ATP-DEPENDENT RNA HELICASE RHLE-RELATED"/>
    <property type="match status" value="1"/>
</dbReference>
<evidence type="ECO:0000256" key="5">
    <source>
        <dbReference type="ARBA" id="ARBA00038437"/>
    </source>
</evidence>
<organism evidence="11 12">
    <name type="scientific">Candidatus Woesebacteria bacterium GW2011_GWC2_31_9</name>
    <dbReference type="NCBI Taxonomy" id="1618586"/>
    <lineage>
        <taxon>Bacteria</taxon>
        <taxon>Candidatus Woeseibacteriota</taxon>
    </lineage>
</organism>
<comment type="caution">
    <text evidence="11">The sequence shown here is derived from an EMBL/GenBank/DDBJ whole genome shotgun (WGS) entry which is preliminary data.</text>
</comment>
<protein>
    <submittedName>
        <fullName evidence="11">DEAD/DEAH RNA helicase</fullName>
    </submittedName>
</protein>
<dbReference type="InterPro" id="IPR050079">
    <property type="entry name" value="DEAD_box_RNA_helicase"/>
</dbReference>
<comment type="similarity">
    <text evidence="5">Belongs to the DEAD box helicase family.</text>
</comment>
<dbReference type="GO" id="GO:0016787">
    <property type="term" value="F:hydrolase activity"/>
    <property type="evidence" value="ECO:0007669"/>
    <property type="project" value="UniProtKB-KW"/>
</dbReference>
<proteinExistence type="inferred from homology"/>
<evidence type="ECO:0000256" key="6">
    <source>
        <dbReference type="PROSITE-ProRule" id="PRU00552"/>
    </source>
</evidence>
<keyword evidence="3 11" id="KW-0347">Helicase</keyword>
<dbReference type="InterPro" id="IPR044742">
    <property type="entry name" value="DEAD/DEAH_RhlB"/>
</dbReference>
<dbReference type="PROSITE" id="PS51195">
    <property type="entry name" value="Q_MOTIF"/>
    <property type="match status" value="1"/>
</dbReference>
<evidence type="ECO:0000256" key="2">
    <source>
        <dbReference type="ARBA" id="ARBA00022801"/>
    </source>
</evidence>
<feature type="region of interest" description="Disordered" evidence="7">
    <location>
        <begin position="1"/>
        <end position="33"/>
    </location>
</feature>
<dbReference type="PANTHER" id="PTHR47959:SF13">
    <property type="entry name" value="ATP-DEPENDENT RNA HELICASE RHLE"/>
    <property type="match status" value="1"/>
</dbReference>
<dbReference type="GO" id="GO:0005524">
    <property type="term" value="F:ATP binding"/>
    <property type="evidence" value="ECO:0007669"/>
    <property type="project" value="UniProtKB-KW"/>
</dbReference>
<dbReference type="CDD" id="cd18787">
    <property type="entry name" value="SF2_C_DEAD"/>
    <property type="match status" value="1"/>
</dbReference>
<dbReference type="Pfam" id="PF00270">
    <property type="entry name" value="DEAD"/>
    <property type="match status" value="1"/>
</dbReference>
<evidence type="ECO:0000259" key="8">
    <source>
        <dbReference type="PROSITE" id="PS51192"/>
    </source>
</evidence>
<dbReference type="InterPro" id="IPR011545">
    <property type="entry name" value="DEAD/DEAH_box_helicase_dom"/>
</dbReference>
<dbReference type="InterPro" id="IPR027417">
    <property type="entry name" value="P-loop_NTPase"/>
</dbReference>
<feature type="domain" description="Helicase C-terminal" evidence="9">
    <location>
        <begin position="293"/>
        <end position="408"/>
    </location>
</feature>
<evidence type="ECO:0000256" key="3">
    <source>
        <dbReference type="ARBA" id="ARBA00022806"/>
    </source>
</evidence>
<evidence type="ECO:0000259" key="9">
    <source>
        <dbReference type="PROSITE" id="PS51194"/>
    </source>
</evidence>
<dbReference type="Gene3D" id="3.40.50.300">
    <property type="entry name" value="P-loop containing nucleotide triphosphate hydrolases"/>
    <property type="match status" value="2"/>
</dbReference>
<dbReference type="GO" id="GO:0003724">
    <property type="term" value="F:RNA helicase activity"/>
    <property type="evidence" value="ECO:0007669"/>
    <property type="project" value="InterPro"/>
</dbReference>
<dbReference type="SMART" id="SM00487">
    <property type="entry name" value="DEXDc"/>
    <property type="match status" value="1"/>
</dbReference>
<dbReference type="SUPFAM" id="SSF52540">
    <property type="entry name" value="P-loop containing nucleoside triphosphate hydrolases"/>
    <property type="match status" value="1"/>
</dbReference>
<feature type="domain" description="DEAD-box RNA helicase Q" evidence="10">
    <location>
        <begin position="66"/>
        <end position="94"/>
    </location>
</feature>
<feature type="domain" description="Helicase ATP-binding" evidence="8">
    <location>
        <begin position="97"/>
        <end position="266"/>
    </location>
</feature>
<name>A0A0F9Z0I8_9BACT</name>
<dbReference type="PROSITE" id="PS51194">
    <property type="entry name" value="HELICASE_CTER"/>
    <property type="match status" value="1"/>
</dbReference>
<evidence type="ECO:0000256" key="4">
    <source>
        <dbReference type="ARBA" id="ARBA00022840"/>
    </source>
</evidence>
<evidence type="ECO:0000313" key="11">
    <source>
        <dbReference type="EMBL" id="KKP32156.1"/>
    </source>
</evidence>
<gene>
    <name evidence="11" type="ORF">UR21_C0002G0075</name>
</gene>
<keyword evidence="1" id="KW-0547">Nucleotide-binding</keyword>
<evidence type="ECO:0000313" key="12">
    <source>
        <dbReference type="Proteomes" id="UP000034803"/>
    </source>
</evidence>
<keyword evidence="4" id="KW-0067">ATP-binding</keyword>
<dbReference type="EMBL" id="LBOI01000002">
    <property type="protein sequence ID" value="KKP32156.1"/>
    <property type="molecule type" value="Genomic_DNA"/>
</dbReference>
<accession>A0A0F9Z0I8</accession>
<dbReference type="GO" id="GO:0005829">
    <property type="term" value="C:cytosol"/>
    <property type="evidence" value="ECO:0007669"/>
    <property type="project" value="TreeGrafter"/>
</dbReference>
<reference evidence="11 12" key="1">
    <citation type="journal article" date="2015" name="Nature">
        <title>rRNA introns, odd ribosomes, and small enigmatic genomes across a large radiation of phyla.</title>
        <authorList>
            <person name="Brown C.T."/>
            <person name="Hug L.A."/>
            <person name="Thomas B.C."/>
            <person name="Sharon I."/>
            <person name="Castelle C.J."/>
            <person name="Singh A."/>
            <person name="Wilkins M.J."/>
            <person name="Williams K.H."/>
            <person name="Banfield J.F."/>
        </authorList>
    </citation>
    <scope>NUCLEOTIDE SEQUENCE [LARGE SCALE GENOMIC DNA]</scope>
</reference>
<evidence type="ECO:0000256" key="7">
    <source>
        <dbReference type="SAM" id="MobiDB-lite"/>
    </source>
</evidence>
<dbReference type="InterPro" id="IPR001650">
    <property type="entry name" value="Helicase_C-like"/>
</dbReference>
<evidence type="ECO:0000256" key="1">
    <source>
        <dbReference type="ARBA" id="ARBA00022741"/>
    </source>
</evidence>